<organism evidence="3 4">
    <name type="scientific">Gymnopilus dilepis</name>
    <dbReference type="NCBI Taxonomy" id="231916"/>
    <lineage>
        <taxon>Eukaryota</taxon>
        <taxon>Fungi</taxon>
        <taxon>Dikarya</taxon>
        <taxon>Basidiomycota</taxon>
        <taxon>Agaricomycotina</taxon>
        <taxon>Agaricomycetes</taxon>
        <taxon>Agaricomycetidae</taxon>
        <taxon>Agaricales</taxon>
        <taxon>Agaricineae</taxon>
        <taxon>Hymenogastraceae</taxon>
        <taxon>Gymnopilus</taxon>
    </lineage>
</organism>
<keyword evidence="4" id="KW-1185">Reference proteome</keyword>
<evidence type="ECO:0000256" key="2">
    <source>
        <dbReference type="SAM" id="Phobius"/>
    </source>
</evidence>
<keyword evidence="2" id="KW-0812">Transmembrane</keyword>
<accession>A0A409Y097</accession>
<feature type="compositionally biased region" description="Basic and acidic residues" evidence="1">
    <location>
        <begin position="83"/>
        <end position="99"/>
    </location>
</feature>
<evidence type="ECO:0000313" key="4">
    <source>
        <dbReference type="Proteomes" id="UP000284706"/>
    </source>
</evidence>
<comment type="caution">
    <text evidence="3">The sequence shown here is derived from an EMBL/GenBank/DDBJ whole genome shotgun (WGS) entry which is preliminary data.</text>
</comment>
<keyword evidence="2" id="KW-1133">Transmembrane helix</keyword>
<gene>
    <name evidence="3" type="ORF">CVT26_005067</name>
</gene>
<protein>
    <submittedName>
        <fullName evidence="3">Uncharacterized protein</fullName>
    </submittedName>
</protein>
<dbReference type="AlphaFoldDB" id="A0A409Y097"/>
<evidence type="ECO:0000313" key="3">
    <source>
        <dbReference type="EMBL" id="PPQ96436.1"/>
    </source>
</evidence>
<sequence length="115" mass="12996">MFIPTTSSPPRLSLASGYDIIYSPVPQLPPERARLANFLDEVIFFAPFVGWILRITVLALIAACRRIRARRESVVNESAPEEGDYRRNDSVECEGRTSTEEDFVPGSVRLRKNLN</sequence>
<name>A0A409Y097_9AGAR</name>
<evidence type="ECO:0000256" key="1">
    <source>
        <dbReference type="SAM" id="MobiDB-lite"/>
    </source>
</evidence>
<dbReference type="InParanoid" id="A0A409Y097"/>
<keyword evidence="2" id="KW-0472">Membrane</keyword>
<feature type="transmembrane region" description="Helical" evidence="2">
    <location>
        <begin position="42"/>
        <end position="63"/>
    </location>
</feature>
<dbReference type="Proteomes" id="UP000284706">
    <property type="component" value="Unassembled WGS sequence"/>
</dbReference>
<dbReference type="EMBL" id="NHYE01001372">
    <property type="protein sequence ID" value="PPQ96436.1"/>
    <property type="molecule type" value="Genomic_DNA"/>
</dbReference>
<proteinExistence type="predicted"/>
<reference evidence="3 4" key="1">
    <citation type="journal article" date="2018" name="Evol. Lett.">
        <title>Horizontal gene cluster transfer increased hallucinogenic mushroom diversity.</title>
        <authorList>
            <person name="Reynolds H.T."/>
            <person name="Vijayakumar V."/>
            <person name="Gluck-Thaler E."/>
            <person name="Korotkin H.B."/>
            <person name="Matheny P.B."/>
            <person name="Slot J.C."/>
        </authorList>
    </citation>
    <scope>NUCLEOTIDE SEQUENCE [LARGE SCALE GENOMIC DNA]</scope>
    <source>
        <strain evidence="3 4">SRW20</strain>
    </source>
</reference>
<feature type="region of interest" description="Disordered" evidence="1">
    <location>
        <begin position="78"/>
        <end position="99"/>
    </location>
</feature>